<evidence type="ECO:0000313" key="6">
    <source>
        <dbReference type="EMBL" id="RSH81788.1"/>
    </source>
</evidence>
<dbReference type="CDD" id="cd11566">
    <property type="entry name" value="eIF1_SUI1"/>
    <property type="match status" value="1"/>
</dbReference>
<comment type="caution">
    <text evidence="6">The sequence shown here is derived from an EMBL/GenBank/DDBJ whole genome shotgun (WGS) entry which is preliminary data.</text>
</comment>
<keyword evidence="2" id="KW-0648">Protein biosynthesis</keyword>
<dbReference type="AlphaFoldDB" id="A0A427XSL4"/>
<dbReference type="Pfam" id="PF01253">
    <property type="entry name" value="SUI1"/>
    <property type="match status" value="1"/>
</dbReference>
<dbReference type="Gene3D" id="3.30.780.10">
    <property type="entry name" value="SUI1-like domain"/>
    <property type="match status" value="1"/>
</dbReference>
<dbReference type="InterPro" id="IPR036877">
    <property type="entry name" value="SUI1_dom_sf"/>
</dbReference>
<dbReference type="STRING" id="105984.A0A427XSL4"/>
<feature type="region of interest" description="Disordered" evidence="3">
    <location>
        <begin position="90"/>
        <end position="112"/>
    </location>
</feature>
<dbReference type="SUPFAM" id="SSF55159">
    <property type="entry name" value="eIF1-like"/>
    <property type="match status" value="1"/>
</dbReference>
<dbReference type="GeneID" id="39592523"/>
<dbReference type="Proteomes" id="UP000279236">
    <property type="component" value="Unassembled WGS sequence"/>
</dbReference>
<feature type="chain" id="PRO_5019007664" evidence="4">
    <location>
        <begin position="22"/>
        <end position="246"/>
    </location>
</feature>
<dbReference type="InterPro" id="IPR005874">
    <property type="entry name" value="SUI1_euk"/>
</dbReference>
<dbReference type="EMBL" id="RSCE01000006">
    <property type="protein sequence ID" value="RSH81788.1"/>
    <property type="molecule type" value="Genomic_DNA"/>
</dbReference>
<dbReference type="PROSITE" id="PS50296">
    <property type="entry name" value="SUI1"/>
    <property type="match status" value="1"/>
</dbReference>
<dbReference type="GO" id="GO:0003743">
    <property type="term" value="F:translation initiation factor activity"/>
    <property type="evidence" value="ECO:0007669"/>
    <property type="project" value="UniProtKB-KW"/>
</dbReference>
<sequence>MSTSMLAALAVLAGRLTNVPSHSCPLLDTVASLRLDTLHIATVPPLAHTPPAVHPAAAPSGLTSPATPLVPFCPSRPSVSSLPPPLLLPPATKVDAGKTKSKAPASSGATNLNLGPAYDPFATADPFEEASPAATITKSVGKADKIHVRLQQRNGRKTITTVQGIPDKYDPRKLLKAMKKEFACNGHVVHSAESDDEDSPAPAKKDEHGKVLQFQGDQRTAVKDFLLASGIVAAKEAKDQIVIHGY</sequence>
<name>A0A427XSL4_9TREE</name>
<comment type="similarity">
    <text evidence="1">Belongs to the SUI1 family.</text>
</comment>
<accession>A0A427XSL4</accession>
<evidence type="ECO:0000313" key="7">
    <source>
        <dbReference type="Proteomes" id="UP000279236"/>
    </source>
</evidence>
<proteinExistence type="inferred from homology"/>
<feature type="signal peptide" evidence="4">
    <location>
        <begin position="1"/>
        <end position="21"/>
    </location>
</feature>
<evidence type="ECO:0000259" key="5">
    <source>
        <dbReference type="PROSITE" id="PS50296"/>
    </source>
</evidence>
<dbReference type="OrthoDB" id="10248435at2759"/>
<feature type="region of interest" description="Disordered" evidence="3">
    <location>
        <begin position="190"/>
        <end position="209"/>
    </location>
</feature>
<organism evidence="6 7">
    <name type="scientific">Apiotrichum porosum</name>
    <dbReference type="NCBI Taxonomy" id="105984"/>
    <lineage>
        <taxon>Eukaryota</taxon>
        <taxon>Fungi</taxon>
        <taxon>Dikarya</taxon>
        <taxon>Basidiomycota</taxon>
        <taxon>Agaricomycotina</taxon>
        <taxon>Tremellomycetes</taxon>
        <taxon>Trichosporonales</taxon>
        <taxon>Trichosporonaceae</taxon>
        <taxon>Apiotrichum</taxon>
    </lineage>
</organism>
<dbReference type="PANTHER" id="PTHR10388">
    <property type="entry name" value="EUKARYOTIC TRANSLATION INITIATION FACTOR SUI1"/>
    <property type="match status" value="1"/>
</dbReference>
<keyword evidence="4" id="KW-0732">Signal</keyword>
<evidence type="ECO:0000256" key="1">
    <source>
        <dbReference type="ARBA" id="ARBA00005422"/>
    </source>
</evidence>
<keyword evidence="6" id="KW-0396">Initiation factor</keyword>
<gene>
    <name evidence="6" type="primary">SUI1</name>
    <name evidence="6" type="ORF">EHS24_007980</name>
</gene>
<protein>
    <submittedName>
        <fullName evidence="6">Eukaryotic translation initiation factor eIF-1</fullName>
    </submittedName>
</protein>
<dbReference type="RefSeq" id="XP_028476243.1">
    <property type="nucleotide sequence ID" value="XM_028623310.1"/>
</dbReference>
<evidence type="ECO:0000256" key="3">
    <source>
        <dbReference type="SAM" id="MobiDB-lite"/>
    </source>
</evidence>
<dbReference type="InterPro" id="IPR001950">
    <property type="entry name" value="SUI1"/>
</dbReference>
<evidence type="ECO:0000256" key="4">
    <source>
        <dbReference type="SAM" id="SignalP"/>
    </source>
</evidence>
<feature type="domain" description="SUI1" evidence="5">
    <location>
        <begin position="146"/>
        <end position="230"/>
    </location>
</feature>
<reference evidence="6 7" key="1">
    <citation type="submission" date="2018-11" db="EMBL/GenBank/DDBJ databases">
        <title>Genome sequence of Apiotrichum porosum DSM 27194.</title>
        <authorList>
            <person name="Aliyu H."/>
            <person name="Gorte O."/>
            <person name="Ochsenreither K."/>
        </authorList>
    </citation>
    <scope>NUCLEOTIDE SEQUENCE [LARGE SCALE GENOMIC DNA]</scope>
    <source>
        <strain evidence="6 7">DSM 27194</strain>
    </source>
</reference>
<keyword evidence="7" id="KW-1185">Reference proteome</keyword>
<evidence type="ECO:0000256" key="2">
    <source>
        <dbReference type="ARBA" id="ARBA00022917"/>
    </source>
</evidence>